<evidence type="ECO:0000256" key="1">
    <source>
        <dbReference type="ARBA" id="ARBA00023125"/>
    </source>
</evidence>
<keyword evidence="5" id="KW-1185">Reference proteome</keyword>
<organism evidence="4 5">
    <name type="scientific">Oceanirhabdus seepicola</name>
    <dbReference type="NCBI Taxonomy" id="2828781"/>
    <lineage>
        <taxon>Bacteria</taxon>
        <taxon>Bacillati</taxon>
        <taxon>Bacillota</taxon>
        <taxon>Clostridia</taxon>
        <taxon>Eubacteriales</taxon>
        <taxon>Clostridiaceae</taxon>
        <taxon>Oceanirhabdus</taxon>
    </lineage>
</organism>
<comment type="caution">
    <text evidence="4">The sequence shown here is derived from an EMBL/GenBank/DDBJ whole genome shotgun (WGS) entry which is preliminary data.</text>
</comment>
<dbReference type="InterPro" id="IPR009057">
    <property type="entry name" value="Homeodomain-like_sf"/>
</dbReference>
<evidence type="ECO:0000313" key="5">
    <source>
        <dbReference type="Proteomes" id="UP001056429"/>
    </source>
</evidence>
<name>A0A9J6NY91_9CLOT</name>
<dbReference type="InterPro" id="IPR036271">
    <property type="entry name" value="Tet_transcr_reg_TetR-rel_C_sf"/>
</dbReference>
<dbReference type="Gene3D" id="1.10.357.10">
    <property type="entry name" value="Tetracycline Repressor, domain 2"/>
    <property type="match status" value="1"/>
</dbReference>
<dbReference type="SUPFAM" id="SSF46689">
    <property type="entry name" value="Homeodomain-like"/>
    <property type="match status" value="1"/>
</dbReference>
<protein>
    <submittedName>
        <fullName evidence="4">TetR/AcrR family transcriptional regulator</fullName>
    </submittedName>
</protein>
<dbReference type="PROSITE" id="PS50977">
    <property type="entry name" value="HTH_TETR_2"/>
    <property type="match status" value="1"/>
</dbReference>
<proteinExistence type="predicted"/>
<dbReference type="PANTHER" id="PTHR43479:SF11">
    <property type="entry name" value="ACREF_ENVCD OPERON REPRESSOR-RELATED"/>
    <property type="match status" value="1"/>
</dbReference>
<dbReference type="InterPro" id="IPR001647">
    <property type="entry name" value="HTH_TetR"/>
</dbReference>
<dbReference type="Proteomes" id="UP001056429">
    <property type="component" value="Unassembled WGS sequence"/>
</dbReference>
<reference evidence="4" key="2">
    <citation type="submission" date="2021-04" db="EMBL/GenBank/DDBJ databases">
        <authorList>
            <person name="Dong X."/>
        </authorList>
    </citation>
    <scope>NUCLEOTIDE SEQUENCE</scope>
    <source>
        <strain evidence="4">ZWT</strain>
    </source>
</reference>
<evidence type="ECO:0000313" key="4">
    <source>
        <dbReference type="EMBL" id="MCM1988865.1"/>
    </source>
</evidence>
<dbReference type="Pfam" id="PF00440">
    <property type="entry name" value="TetR_N"/>
    <property type="match status" value="1"/>
</dbReference>
<dbReference type="EMBL" id="JAGSOJ010000001">
    <property type="protein sequence ID" value="MCM1988865.1"/>
    <property type="molecule type" value="Genomic_DNA"/>
</dbReference>
<dbReference type="RefSeq" id="WP_250857731.1">
    <property type="nucleotide sequence ID" value="NZ_JAGSOJ010000001.1"/>
</dbReference>
<dbReference type="PANTHER" id="PTHR43479">
    <property type="entry name" value="ACREF/ENVCD OPERON REPRESSOR-RELATED"/>
    <property type="match status" value="1"/>
</dbReference>
<evidence type="ECO:0000259" key="3">
    <source>
        <dbReference type="PROSITE" id="PS50977"/>
    </source>
</evidence>
<dbReference type="PRINTS" id="PR00455">
    <property type="entry name" value="HTHTETR"/>
</dbReference>
<gene>
    <name evidence="4" type="ORF">KDK92_03860</name>
</gene>
<dbReference type="SUPFAM" id="SSF48498">
    <property type="entry name" value="Tetracyclin repressor-like, C-terminal domain"/>
    <property type="match status" value="1"/>
</dbReference>
<evidence type="ECO:0000256" key="2">
    <source>
        <dbReference type="PROSITE-ProRule" id="PRU00335"/>
    </source>
</evidence>
<dbReference type="AlphaFoldDB" id="A0A9J6NY91"/>
<dbReference type="InterPro" id="IPR050624">
    <property type="entry name" value="HTH-type_Tx_Regulator"/>
</dbReference>
<dbReference type="GO" id="GO:0003677">
    <property type="term" value="F:DNA binding"/>
    <property type="evidence" value="ECO:0007669"/>
    <property type="project" value="UniProtKB-UniRule"/>
</dbReference>
<sequence>MQNEFSHINISNEKVKRIIIAAFEVFSNNDYAKASTNMIVKKADIPRGVLYHYFKDKEELYNFIFYYSEKIFSENLEKEIDWQDTDYLSRIKSTVVAKANIMSEYPFITEFLAKVYKELPPEKYSSMFRKDNILKEKVLGYNLDFSSLKEDVDIEMFKKIVYYAFESEIKHFIDANGMENLSPKIKEIIQAIDKQIEFFRKHFYK</sequence>
<keyword evidence="1 2" id="KW-0238">DNA-binding</keyword>
<reference evidence="4" key="1">
    <citation type="journal article" date="2021" name="mSystems">
        <title>Bacteria and Archaea Synergistically Convert Glycine Betaine to Biogenic Methane in the Formosa Cold Seep of the South China Sea.</title>
        <authorList>
            <person name="Li L."/>
            <person name="Zhang W."/>
            <person name="Zhang S."/>
            <person name="Song L."/>
            <person name="Sun Q."/>
            <person name="Zhang H."/>
            <person name="Xiang H."/>
            <person name="Dong X."/>
        </authorList>
    </citation>
    <scope>NUCLEOTIDE SEQUENCE</scope>
    <source>
        <strain evidence="4">ZWT</strain>
    </source>
</reference>
<feature type="DNA-binding region" description="H-T-H motif" evidence="2">
    <location>
        <begin position="35"/>
        <end position="54"/>
    </location>
</feature>
<accession>A0A9J6NY91</accession>
<feature type="domain" description="HTH tetR-type" evidence="3">
    <location>
        <begin position="12"/>
        <end position="72"/>
    </location>
</feature>
<dbReference type="Gene3D" id="1.10.10.60">
    <property type="entry name" value="Homeodomain-like"/>
    <property type="match status" value="1"/>
</dbReference>